<organism evidence="15 16">
    <name type="scientific">Steinernema glaseri</name>
    <dbReference type="NCBI Taxonomy" id="37863"/>
    <lineage>
        <taxon>Eukaryota</taxon>
        <taxon>Metazoa</taxon>
        <taxon>Ecdysozoa</taxon>
        <taxon>Nematoda</taxon>
        <taxon>Chromadorea</taxon>
        <taxon>Rhabditida</taxon>
        <taxon>Tylenchina</taxon>
        <taxon>Panagrolaimomorpha</taxon>
        <taxon>Strongyloidoidea</taxon>
        <taxon>Steinernematidae</taxon>
        <taxon>Steinernema</taxon>
    </lineage>
</organism>
<evidence type="ECO:0000256" key="1">
    <source>
        <dbReference type="ARBA" id="ARBA00004123"/>
    </source>
</evidence>
<dbReference type="Gene3D" id="2.30.30.1020">
    <property type="entry name" value="CCR4-NOT complex subunit 2/3/5, C-terminal domain"/>
    <property type="match status" value="1"/>
</dbReference>
<feature type="coiled-coil region" evidence="11">
    <location>
        <begin position="41"/>
        <end position="68"/>
    </location>
</feature>
<protein>
    <submittedName>
        <fullName evidence="16">NOT2_3_5 domain-containing protein</fullName>
    </submittedName>
</protein>
<dbReference type="PIRSF" id="PIRSF005290">
    <property type="entry name" value="NOT_su_3_5"/>
    <property type="match status" value="1"/>
</dbReference>
<evidence type="ECO:0000256" key="12">
    <source>
        <dbReference type="SAM" id="MobiDB-lite"/>
    </source>
</evidence>
<keyword evidence="15" id="KW-1185">Reference proteome</keyword>
<name>A0A1I7YUR7_9BILA</name>
<evidence type="ECO:0000256" key="9">
    <source>
        <dbReference type="ARBA" id="ARBA00023242"/>
    </source>
</evidence>
<proteinExistence type="inferred from homology"/>
<dbReference type="GO" id="GO:0000932">
    <property type="term" value="C:P-body"/>
    <property type="evidence" value="ECO:0007669"/>
    <property type="project" value="UniProtKB-UniRule"/>
</dbReference>
<keyword evidence="5 10" id="KW-0678">Repressor</keyword>
<evidence type="ECO:0000259" key="13">
    <source>
        <dbReference type="Pfam" id="PF04065"/>
    </source>
</evidence>
<comment type="subcellular location">
    <subcellularLocation>
        <location evidence="2 10">Cytoplasm</location>
    </subcellularLocation>
    <subcellularLocation>
        <location evidence="1 10">Nucleus</location>
    </subcellularLocation>
</comment>
<dbReference type="GO" id="GO:2000036">
    <property type="term" value="P:regulation of stem cell population maintenance"/>
    <property type="evidence" value="ECO:0007669"/>
    <property type="project" value="UniProtKB-ARBA"/>
</dbReference>
<feature type="compositionally biased region" description="Basic and acidic residues" evidence="12">
    <location>
        <begin position="396"/>
        <end position="407"/>
    </location>
</feature>
<evidence type="ECO:0000259" key="14">
    <source>
        <dbReference type="Pfam" id="PF04153"/>
    </source>
</evidence>
<evidence type="ECO:0000313" key="15">
    <source>
        <dbReference type="Proteomes" id="UP000095287"/>
    </source>
</evidence>
<comment type="similarity">
    <text evidence="3 10">Belongs to the CNOT2/3/5 family.</text>
</comment>
<dbReference type="Pfam" id="PF04065">
    <property type="entry name" value="Not3"/>
    <property type="match status" value="1"/>
</dbReference>
<evidence type="ECO:0000256" key="10">
    <source>
        <dbReference type="PIRNR" id="PIRNR005290"/>
    </source>
</evidence>
<evidence type="ECO:0000256" key="11">
    <source>
        <dbReference type="SAM" id="Coils"/>
    </source>
</evidence>
<evidence type="ECO:0000256" key="4">
    <source>
        <dbReference type="ARBA" id="ARBA00022490"/>
    </source>
</evidence>
<keyword evidence="11" id="KW-0175">Coiled coil</keyword>
<feature type="region of interest" description="Disordered" evidence="12">
    <location>
        <begin position="370"/>
        <end position="435"/>
    </location>
</feature>
<feature type="compositionally biased region" description="Pro residues" evidence="12">
    <location>
        <begin position="321"/>
        <end position="334"/>
    </location>
</feature>
<evidence type="ECO:0000313" key="16">
    <source>
        <dbReference type="WBParaSite" id="L893_g19925.t2"/>
    </source>
</evidence>
<accession>A0A1I7YUR7</accession>
<dbReference type="AlphaFoldDB" id="A0A1I7YUR7"/>
<dbReference type="GO" id="GO:0005634">
    <property type="term" value="C:nucleus"/>
    <property type="evidence" value="ECO:0007669"/>
    <property type="project" value="UniProtKB-SubCell"/>
</dbReference>
<keyword evidence="6" id="KW-0597">Phosphoprotein</keyword>
<dbReference type="InterPro" id="IPR007207">
    <property type="entry name" value="Not_N"/>
</dbReference>
<feature type="region of interest" description="Disordered" evidence="12">
    <location>
        <begin position="258"/>
        <end position="339"/>
    </location>
</feature>
<feature type="compositionally biased region" description="Polar residues" evidence="12">
    <location>
        <begin position="374"/>
        <end position="384"/>
    </location>
</feature>
<evidence type="ECO:0000256" key="5">
    <source>
        <dbReference type="ARBA" id="ARBA00022491"/>
    </source>
</evidence>
<evidence type="ECO:0000256" key="7">
    <source>
        <dbReference type="ARBA" id="ARBA00023015"/>
    </source>
</evidence>
<feature type="domain" description="CCR4-Not complex component Not N-terminal" evidence="13">
    <location>
        <begin position="4"/>
        <end position="244"/>
    </location>
</feature>
<evidence type="ECO:0000256" key="2">
    <source>
        <dbReference type="ARBA" id="ARBA00004496"/>
    </source>
</evidence>
<dbReference type="PANTHER" id="PTHR23326">
    <property type="entry name" value="CCR4 NOT-RELATED"/>
    <property type="match status" value="1"/>
</dbReference>
<feature type="region of interest" description="Disordered" evidence="12">
    <location>
        <begin position="146"/>
        <end position="170"/>
    </location>
</feature>
<dbReference type="Proteomes" id="UP000095287">
    <property type="component" value="Unplaced"/>
</dbReference>
<dbReference type="InterPro" id="IPR012270">
    <property type="entry name" value="CCR4-NOT_su3/5"/>
</dbReference>
<keyword evidence="4 10" id="KW-0963">Cytoplasm</keyword>
<keyword evidence="9 10" id="KW-0539">Nucleus</keyword>
<feature type="domain" description="NOT2/NOT3/NOT5 C-terminal" evidence="14">
    <location>
        <begin position="524"/>
        <end position="648"/>
    </location>
</feature>
<keyword evidence="8 10" id="KW-0804">Transcription</keyword>
<sequence>MAEKRKLLNEIEKCFKKIDEGVEEFEAIMDKMHEANSDNQREKCQDDLKKEIKKLQRLRDQIKGWQNSSEIKDKLIQYRKIIEHRMEQFKDIERENKTKPHSKQGLCAEEKLDPREKEKFETNEWLKTQIKHLEEEKDKAEALVETITSSDTGGRRKGKKGDNARNKENDKRIEELKHQIERISFHVTNLEVCMRLVDNDTLQSSTVMESLKDAMETYIESFDPEADMTPSENDPEDIYEEFNLSAFATQLSGLTVGTGEDDKCSLTDNGPGSPPLMPKELEENKQRHSSGSSAGHRDRPAPSTPLKLANQVSGESSSLSSPPPQTPPPPPPGIPYNCVAAGKVHSETANVSVPASTASSEASIPPHVPVFSKGSLNGQASSSLLDGPSGSEMLDTEDRIPEPEVPKRSVLGSVTLPTEVPTPVSPSERCTPPPPPPPALRIPLKTQASSALDAPSASEVFDSREPSEIDQATLRNVLRSTTEPVNNEPKTAHIPSWLGASPLGRASHQPEQDQCLHMLEHAHQRMPYAMDAEKPRAYLPKMPCLVPSYYPQAPPSNADTMEYYLRLSPETLFFAFYYMEGSRAQLLAAKALKKLSWRFHTKFLMWFQRHEEPKAITDDYEQGTYVYFDYEKWAQRKKESFTFEYRYLEDKDFD</sequence>
<reference evidence="16" key="1">
    <citation type="submission" date="2016-11" db="UniProtKB">
        <authorList>
            <consortium name="WormBaseParasite"/>
        </authorList>
    </citation>
    <scope>IDENTIFICATION</scope>
</reference>
<evidence type="ECO:0000256" key="6">
    <source>
        <dbReference type="ARBA" id="ARBA00022553"/>
    </source>
</evidence>
<evidence type="ECO:0000256" key="8">
    <source>
        <dbReference type="ARBA" id="ARBA00023163"/>
    </source>
</evidence>
<dbReference type="WBParaSite" id="L893_g19925.t2">
    <property type="protein sequence ID" value="L893_g19925.t2"/>
    <property type="gene ID" value="L893_g19925"/>
</dbReference>
<dbReference type="InterPro" id="IPR040168">
    <property type="entry name" value="Not2/3/5"/>
</dbReference>
<evidence type="ECO:0000256" key="3">
    <source>
        <dbReference type="ARBA" id="ARBA00007682"/>
    </source>
</evidence>
<dbReference type="InterPro" id="IPR038635">
    <property type="entry name" value="CCR4-NOT_su2/3/5_C_sf"/>
</dbReference>
<dbReference type="GO" id="GO:0006355">
    <property type="term" value="P:regulation of DNA-templated transcription"/>
    <property type="evidence" value="ECO:0007669"/>
    <property type="project" value="InterPro"/>
</dbReference>
<dbReference type="GO" id="GO:0030015">
    <property type="term" value="C:CCR4-NOT core complex"/>
    <property type="evidence" value="ECO:0007669"/>
    <property type="project" value="UniProtKB-UniRule"/>
</dbReference>
<feature type="compositionally biased region" description="Basic and acidic residues" evidence="12">
    <location>
        <begin position="160"/>
        <end position="170"/>
    </location>
</feature>
<dbReference type="Pfam" id="PF04153">
    <property type="entry name" value="NOT2_3_5_C"/>
    <property type="match status" value="1"/>
</dbReference>
<dbReference type="InterPro" id="IPR007282">
    <property type="entry name" value="NOT2/3/5_C"/>
</dbReference>
<keyword evidence="7 10" id="KW-0805">Transcription regulation</keyword>